<dbReference type="EMBL" id="CAJHOE010000001">
    <property type="protein sequence ID" value="CAD7286893.1"/>
    <property type="molecule type" value="Genomic_DNA"/>
</dbReference>
<name>A0ABM8Q2A7_9BACT</name>
<dbReference type="InterPro" id="IPR036942">
    <property type="entry name" value="Beta-barrel_TonB_sf"/>
</dbReference>
<comment type="subcellular location">
    <subcellularLocation>
        <location evidence="1">Cell outer membrane</location>
        <topology evidence="1">Multi-pass membrane protein</topology>
    </subcellularLocation>
</comment>
<dbReference type="InterPro" id="IPR010917">
    <property type="entry name" value="TonB_rcpt_CS"/>
</dbReference>
<keyword evidence="2" id="KW-0813">Transport</keyword>
<evidence type="ECO:0000256" key="2">
    <source>
        <dbReference type="ARBA" id="ARBA00022448"/>
    </source>
</evidence>
<keyword evidence="3" id="KW-1134">Transmembrane beta strand</keyword>
<dbReference type="PANTHER" id="PTHR30069">
    <property type="entry name" value="TONB-DEPENDENT OUTER MEMBRANE RECEPTOR"/>
    <property type="match status" value="1"/>
</dbReference>
<evidence type="ECO:0000256" key="5">
    <source>
        <dbReference type="ARBA" id="ARBA00022729"/>
    </source>
</evidence>
<keyword evidence="7" id="KW-0998">Cell outer membrane</keyword>
<gene>
    <name evidence="8" type="ORF">LMG8286_00593</name>
</gene>
<evidence type="ECO:0000313" key="9">
    <source>
        <dbReference type="Proteomes" id="UP000789359"/>
    </source>
</evidence>
<dbReference type="SUPFAM" id="SSF56935">
    <property type="entry name" value="Porins"/>
    <property type="match status" value="1"/>
</dbReference>
<evidence type="ECO:0000256" key="4">
    <source>
        <dbReference type="ARBA" id="ARBA00022692"/>
    </source>
</evidence>
<evidence type="ECO:0000256" key="1">
    <source>
        <dbReference type="ARBA" id="ARBA00004571"/>
    </source>
</evidence>
<evidence type="ECO:0000313" key="8">
    <source>
        <dbReference type="EMBL" id="CAD7286893.1"/>
    </source>
</evidence>
<dbReference type="InterPro" id="IPR039426">
    <property type="entry name" value="TonB-dep_rcpt-like"/>
</dbReference>
<evidence type="ECO:0000256" key="7">
    <source>
        <dbReference type="ARBA" id="ARBA00023237"/>
    </source>
</evidence>
<keyword evidence="5" id="KW-0732">Signal</keyword>
<dbReference type="PROSITE" id="PS01156">
    <property type="entry name" value="TONB_DEPENDENT_REC_2"/>
    <property type="match status" value="1"/>
</dbReference>
<evidence type="ECO:0000256" key="6">
    <source>
        <dbReference type="ARBA" id="ARBA00023136"/>
    </source>
</evidence>
<accession>A0ABM8Q2A7</accession>
<organism evidence="8 9">
    <name type="scientific">Campylobacter suis</name>
    <dbReference type="NCBI Taxonomy" id="2790657"/>
    <lineage>
        <taxon>Bacteria</taxon>
        <taxon>Pseudomonadati</taxon>
        <taxon>Campylobacterota</taxon>
        <taxon>Epsilonproteobacteria</taxon>
        <taxon>Campylobacterales</taxon>
        <taxon>Campylobacteraceae</taxon>
        <taxon>Campylobacter</taxon>
    </lineage>
</organism>
<dbReference type="RefSeq" id="WP_230056371.1">
    <property type="nucleotide sequence ID" value="NZ_CAJHOE010000001.1"/>
</dbReference>
<reference evidence="8 9" key="1">
    <citation type="submission" date="2020-11" db="EMBL/GenBank/DDBJ databases">
        <authorList>
            <person name="Peeters C."/>
        </authorList>
    </citation>
    <scope>NUCLEOTIDE SEQUENCE [LARGE SCALE GENOMIC DNA]</scope>
    <source>
        <strain evidence="8 9">LMG 8286</strain>
    </source>
</reference>
<comment type="caution">
    <text evidence="8">The sequence shown here is derived from an EMBL/GenBank/DDBJ whole genome shotgun (WGS) entry which is preliminary data.</text>
</comment>
<proteinExistence type="predicted"/>
<keyword evidence="6" id="KW-0472">Membrane</keyword>
<keyword evidence="4" id="KW-0812">Transmembrane</keyword>
<dbReference type="Proteomes" id="UP000789359">
    <property type="component" value="Unassembled WGS sequence"/>
</dbReference>
<dbReference type="PANTHER" id="PTHR30069:SF29">
    <property type="entry name" value="HEMOGLOBIN AND HEMOGLOBIN-HAPTOGLOBIN-BINDING PROTEIN 1-RELATED"/>
    <property type="match status" value="1"/>
</dbReference>
<sequence length="616" mass="70613">MRKFLLSSLALVSLFGGENIASGGVIKPIKEFAPPPPITPNIAQGTMPTNQFDHTDRSKYYFVTNKLDDSMDKFHLSSGMYGSSFYGSALYRYRGYNFYTILNTHYTKANDYKDGSGKKAGFGYKRHGQNFIIGYLPNDTSELRATLVHDRIDDDKQPQHKMDALKTDRYVAKFDARIGDEALGNMLNLEFIYRDVKREANNHLRNIPQKASVELSRKVVDFGIKHDFDLGNFHNTAGFKISRDRHEGKRYTKQGANFFHSGNRFPRVDANNYQIFDTLSYKFNEFHKLSLGLEYIYNSAQTKSFEEKFKMGNAQNTTKGLWKYIYKKDFDGKIRHEGLGGAIKYEFTPNEKDKYAIAFESLYRVADNMERFNALYGPQDDGWISNPFLKPERHNRIKADFKFASEAYRSYLNSMQGENSFMIDGYFIADDVQDLIIYDRFHSKSNSNMNKNAVITRNVDAKLFLASLGAQVNFARNFGSKLSLFYSYAENTTDDRALYQMRPFELNWQLDYRNYASFGSYGLGTNLRYVAKQTRGDWDKTTGLGIDKKDAAKGFSALDIYGSVEFKNRVGMRLGVNNVFDKNYAKFISGAHVGALDPSVVSAPGRQFWFSFHASF</sequence>
<keyword evidence="9" id="KW-1185">Reference proteome</keyword>
<protein>
    <recommendedName>
        <fullName evidence="10">TonB-dependent receptor</fullName>
    </recommendedName>
</protein>
<evidence type="ECO:0008006" key="10">
    <source>
        <dbReference type="Google" id="ProtNLM"/>
    </source>
</evidence>
<dbReference type="Gene3D" id="2.40.170.20">
    <property type="entry name" value="TonB-dependent receptor, beta-barrel domain"/>
    <property type="match status" value="1"/>
</dbReference>
<evidence type="ECO:0000256" key="3">
    <source>
        <dbReference type="ARBA" id="ARBA00022452"/>
    </source>
</evidence>